<dbReference type="STRING" id="195883.A0A482WYM4"/>
<keyword evidence="15" id="KW-1185">Reference proteome</keyword>
<evidence type="ECO:0000256" key="6">
    <source>
        <dbReference type="ARBA" id="ARBA00013406"/>
    </source>
</evidence>
<feature type="compositionally biased region" description="Low complexity" evidence="12">
    <location>
        <begin position="1"/>
        <end position="15"/>
    </location>
</feature>
<dbReference type="InterPro" id="IPR011059">
    <property type="entry name" value="Metal-dep_hydrolase_composite"/>
</dbReference>
<dbReference type="OrthoDB" id="194468at2759"/>
<feature type="region of interest" description="Disordered" evidence="12">
    <location>
        <begin position="1"/>
        <end position="95"/>
    </location>
</feature>
<evidence type="ECO:0000256" key="7">
    <source>
        <dbReference type="ARBA" id="ARBA00022723"/>
    </source>
</evidence>
<gene>
    <name evidence="14" type="ORF">LSTR_LSTR011922</name>
</gene>
<comment type="cofactor">
    <cofactor evidence="2">
        <name>Fe(3+)</name>
        <dbReference type="ChEBI" id="CHEBI:29034"/>
    </cofactor>
</comment>
<dbReference type="PANTHER" id="PTHR42752:SF1">
    <property type="entry name" value="IMIDAZOLONEPROPIONASE-RELATED"/>
    <property type="match status" value="1"/>
</dbReference>
<dbReference type="Proteomes" id="UP000291343">
    <property type="component" value="Unassembled WGS sequence"/>
</dbReference>
<dbReference type="UniPathway" id="UPA00379">
    <property type="reaction ID" value="UER00551"/>
</dbReference>
<reference evidence="14 15" key="1">
    <citation type="journal article" date="2017" name="Gigascience">
        <title>Genome sequence of the small brown planthopper, Laodelphax striatellus.</title>
        <authorList>
            <person name="Zhu J."/>
            <person name="Jiang F."/>
            <person name="Wang X."/>
            <person name="Yang P."/>
            <person name="Bao Y."/>
            <person name="Zhao W."/>
            <person name="Wang W."/>
            <person name="Lu H."/>
            <person name="Wang Q."/>
            <person name="Cui N."/>
            <person name="Li J."/>
            <person name="Chen X."/>
            <person name="Luo L."/>
            <person name="Yu J."/>
            <person name="Kang L."/>
            <person name="Cui F."/>
        </authorList>
    </citation>
    <scope>NUCLEOTIDE SEQUENCE [LARGE SCALE GENOMIC DNA]</scope>
    <source>
        <strain evidence="14">Lst14</strain>
    </source>
</reference>
<dbReference type="SMR" id="A0A482WYM4"/>
<evidence type="ECO:0000256" key="3">
    <source>
        <dbReference type="ARBA" id="ARBA00004758"/>
    </source>
</evidence>
<evidence type="ECO:0000256" key="12">
    <source>
        <dbReference type="SAM" id="MobiDB-lite"/>
    </source>
</evidence>
<dbReference type="SUPFAM" id="SSF51338">
    <property type="entry name" value="Composite domain of metallo-dependent hydrolases"/>
    <property type="match status" value="1"/>
</dbReference>
<comment type="pathway">
    <text evidence="3">Amino-acid degradation; L-histidine degradation into L-glutamate; N-formimidoyl-L-glutamate from L-histidine: step 3/3.</text>
</comment>
<keyword evidence="9" id="KW-0369">Histidine metabolism</keyword>
<dbReference type="PANTHER" id="PTHR42752">
    <property type="entry name" value="IMIDAZOLONEPROPIONASE"/>
    <property type="match status" value="1"/>
</dbReference>
<comment type="caution">
    <text evidence="14">The sequence shown here is derived from an EMBL/GenBank/DDBJ whole genome shotgun (WGS) entry which is preliminary data.</text>
</comment>
<accession>A0A482WYM4</accession>
<evidence type="ECO:0000313" key="14">
    <source>
        <dbReference type="EMBL" id="RZF38432.1"/>
    </source>
</evidence>
<dbReference type="GO" id="GO:0019556">
    <property type="term" value="P:L-histidine catabolic process to glutamate and formamide"/>
    <property type="evidence" value="ECO:0007669"/>
    <property type="project" value="UniProtKB-UniPathway"/>
</dbReference>
<evidence type="ECO:0000256" key="4">
    <source>
        <dbReference type="ARBA" id="ARBA00008002"/>
    </source>
</evidence>
<dbReference type="InterPro" id="IPR006680">
    <property type="entry name" value="Amidohydro-rel"/>
</dbReference>
<dbReference type="SUPFAM" id="SSF51556">
    <property type="entry name" value="Metallo-dependent hydrolases"/>
    <property type="match status" value="1"/>
</dbReference>
<evidence type="ECO:0000256" key="2">
    <source>
        <dbReference type="ARBA" id="ARBA00001965"/>
    </source>
</evidence>
<protein>
    <recommendedName>
        <fullName evidence="6">Probable imidazolonepropionase</fullName>
        <ecNumber evidence="5">3.5.2.7</ecNumber>
    </recommendedName>
</protein>
<dbReference type="GO" id="GO:0046872">
    <property type="term" value="F:metal ion binding"/>
    <property type="evidence" value="ECO:0007669"/>
    <property type="project" value="UniProtKB-KW"/>
</dbReference>
<keyword evidence="8" id="KW-0378">Hydrolase</keyword>
<dbReference type="Pfam" id="PF01979">
    <property type="entry name" value="Amidohydro_1"/>
    <property type="match status" value="1"/>
</dbReference>
<dbReference type="InterPro" id="IPR005920">
    <property type="entry name" value="HutI"/>
</dbReference>
<keyword evidence="7" id="KW-0479">Metal-binding</keyword>
<evidence type="ECO:0000256" key="9">
    <source>
        <dbReference type="ARBA" id="ARBA00022808"/>
    </source>
</evidence>
<feature type="domain" description="Amidohydrolase-related" evidence="13">
    <location>
        <begin position="180"/>
        <end position="528"/>
    </location>
</feature>
<feature type="compositionally biased region" description="Polar residues" evidence="12">
    <location>
        <begin position="35"/>
        <end position="57"/>
    </location>
</feature>
<keyword evidence="11" id="KW-0408">Iron</keyword>
<dbReference type="EC" id="3.5.2.7" evidence="5"/>
<evidence type="ECO:0000256" key="5">
    <source>
        <dbReference type="ARBA" id="ARBA00012864"/>
    </source>
</evidence>
<dbReference type="Gene3D" id="2.30.40.10">
    <property type="entry name" value="Urease, subunit C, domain 1"/>
    <property type="match status" value="1"/>
</dbReference>
<evidence type="ECO:0000256" key="11">
    <source>
        <dbReference type="ARBA" id="ARBA00023004"/>
    </source>
</evidence>
<name>A0A482WYM4_LAOST</name>
<dbReference type="GO" id="GO:0050480">
    <property type="term" value="F:imidazolonepropionase activity"/>
    <property type="evidence" value="ECO:0007669"/>
    <property type="project" value="UniProtKB-EC"/>
</dbReference>
<dbReference type="InterPro" id="IPR032466">
    <property type="entry name" value="Metal_Hydrolase"/>
</dbReference>
<feature type="compositionally biased region" description="Low complexity" evidence="12">
    <location>
        <begin position="75"/>
        <end position="85"/>
    </location>
</feature>
<evidence type="ECO:0000259" key="13">
    <source>
        <dbReference type="Pfam" id="PF01979"/>
    </source>
</evidence>
<dbReference type="EMBL" id="QKKF02022267">
    <property type="protein sequence ID" value="RZF38432.1"/>
    <property type="molecule type" value="Genomic_DNA"/>
</dbReference>
<dbReference type="GO" id="GO:0005737">
    <property type="term" value="C:cytoplasm"/>
    <property type="evidence" value="ECO:0007669"/>
    <property type="project" value="InterPro"/>
</dbReference>
<dbReference type="InParanoid" id="A0A482WYM4"/>
<organism evidence="14 15">
    <name type="scientific">Laodelphax striatellus</name>
    <name type="common">Small brown planthopper</name>
    <name type="synonym">Delphax striatella</name>
    <dbReference type="NCBI Taxonomy" id="195883"/>
    <lineage>
        <taxon>Eukaryota</taxon>
        <taxon>Metazoa</taxon>
        <taxon>Ecdysozoa</taxon>
        <taxon>Arthropoda</taxon>
        <taxon>Hexapoda</taxon>
        <taxon>Insecta</taxon>
        <taxon>Pterygota</taxon>
        <taxon>Neoptera</taxon>
        <taxon>Paraneoptera</taxon>
        <taxon>Hemiptera</taxon>
        <taxon>Auchenorrhyncha</taxon>
        <taxon>Fulgoroidea</taxon>
        <taxon>Delphacidae</taxon>
        <taxon>Criomorphinae</taxon>
        <taxon>Laodelphax</taxon>
    </lineage>
</organism>
<sequence length="557" mass="61927">MSDPSSSSSDSSTDSADSDERLQDYDEDVYYPPTGTYQNSPSTTYPQNIQTPGTPSAPTLPGLQELKSSPMDAEPGPSRGPFKFGKPPPKRKVSPEPVKKLRLLIYNAFQIVTPTDEMDVRFLAGRDQGRVVVFSDEQRGGVGLAVDENGIIEFMGNSMELRDKYEGYDVERYIDASKMTIMPGFIDAHTHPIWVADRLEEFKDMLERTPEEEQPKHKYNEGAIDIAINTSHTDDEAIYASLVKRLRRMVKSGTVFVECKSGYALLWEEEVRLLKLLNRAKEQFKNMLDMSITYFGGHIRPGFNVGDAAREIIFKQLPRIKKLGETKGLQVHNIDVYCDPGVYGIDEAKHILEAGHEIGMSINFHADEFSRMGSAEMGAELGARAISCLQRVSNRGIKMMSESGTIAVLLPASAYMKRQDFPHARKLIRRKVPVALGSDFSPSISCYSMPMVMNMACACMGMSMEEALIAATLNAAATIDNTGLHGAVAVGKYADLVLIEAPRWEHIIWQFGTHNDLISFVIKKGKIVKGLYPDSSIYIETHRSLHDDSEAMDVSSD</sequence>
<dbReference type="AlphaFoldDB" id="A0A482WYM4"/>
<comment type="catalytic activity">
    <reaction evidence="1">
        <text>4-imidazolone-5-propanoate + H2O = N-formimidoyl-L-glutamate</text>
        <dbReference type="Rhea" id="RHEA:23660"/>
        <dbReference type="ChEBI" id="CHEBI:15377"/>
        <dbReference type="ChEBI" id="CHEBI:58928"/>
        <dbReference type="ChEBI" id="CHEBI:77893"/>
        <dbReference type="EC" id="3.5.2.7"/>
    </reaction>
</comment>
<keyword evidence="10" id="KW-0862">Zinc</keyword>
<evidence type="ECO:0000256" key="10">
    <source>
        <dbReference type="ARBA" id="ARBA00022833"/>
    </source>
</evidence>
<dbReference type="GO" id="GO:0019557">
    <property type="term" value="P:L-histidine catabolic process to glutamate and formate"/>
    <property type="evidence" value="ECO:0007669"/>
    <property type="project" value="UniProtKB-UniPathway"/>
</dbReference>
<evidence type="ECO:0000256" key="1">
    <source>
        <dbReference type="ARBA" id="ARBA00000853"/>
    </source>
</evidence>
<evidence type="ECO:0000313" key="15">
    <source>
        <dbReference type="Proteomes" id="UP000291343"/>
    </source>
</evidence>
<proteinExistence type="inferred from homology"/>
<evidence type="ECO:0000256" key="8">
    <source>
        <dbReference type="ARBA" id="ARBA00022801"/>
    </source>
</evidence>
<comment type="similarity">
    <text evidence="4">Belongs to the metallo-dependent hydrolases superfamily. HutI family.</text>
</comment>
<dbReference type="Gene3D" id="3.20.20.140">
    <property type="entry name" value="Metal-dependent hydrolases"/>
    <property type="match status" value="1"/>
</dbReference>